<dbReference type="SUPFAM" id="SSF53474">
    <property type="entry name" value="alpha/beta-Hydrolases"/>
    <property type="match status" value="1"/>
</dbReference>
<accession>A0A7W9W9M8</accession>
<keyword evidence="1" id="KW-0378">Hydrolase</keyword>
<name>A0A7W9W9M8_9BACT</name>
<gene>
    <name evidence="5" type="ORF">HNQ93_000649</name>
</gene>
<feature type="chain" id="PRO_5030614180" evidence="3">
    <location>
        <begin position="22"/>
        <end position="404"/>
    </location>
</feature>
<feature type="compositionally biased region" description="Low complexity" evidence="2">
    <location>
        <begin position="372"/>
        <end position="395"/>
    </location>
</feature>
<dbReference type="RefSeq" id="WP_183401983.1">
    <property type="nucleotide sequence ID" value="NZ_JACHGG010000001.1"/>
</dbReference>
<proteinExistence type="predicted"/>
<organism evidence="5 6">
    <name type="scientific">Hymenobacter luteus</name>
    <dbReference type="NCBI Taxonomy" id="1411122"/>
    <lineage>
        <taxon>Bacteria</taxon>
        <taxon>Pseudomonadati</taxon>
        <taxon>Bacteroidota</taxon>
        <taxon>Cytophagia</taxon>
        <taxon>Cytophagales</taxon>
        <taxon>Hymenobacteraceae</taxon>
        <taxon>Hymenobacter</taxon>
    </lineage>
</organism>
<keyword evidence="6" id="KW-1185">Reference proteome</keyword>
<evidence type="ECO:0000256" key="2">
    <source>
        <dbReference type="SAM" id="MobiDB-lite"/>
    </source>
</evidence>
<feature type="signal peptide" evidence="3">
    <location>
        <begin position="1"/>
        <end position="21"/>
    </location>
</feature>
<dbReference type="GO" id="GO:0016787">
    <property type="term" value="F:hydrolase activity"/>
    <property type="evidence" value="ECO:0007669"/>
    <property type="project" value="UniProtKB-KW"/>
</dbReference>
<feature type="domain" description="BD-FAE-like" evidence="4">
    <location>
        <begin position="63"/>
        <end position="186"/>
    </location>
</feature>
<keyword evidence="3" id="KW-0732">Signal</keyword>
<dbReference type="InterPro" id="IPR050300">
    <property type="entry name" value="GDXG_lipolytic_enzyme"/>
</dbReference>
<dbReference type="InterPro" id="IPR029058">
    <property type="entry name" value="AB_hydrolase_fold"/>
</dbReference>
<dbReference type="Pfam" id="PF20434">
    <property type="entry name" value="BD-FAE"/>
    <property type="match status" value="1"/>
</dbReference>
<dbReference type="EMBL" id="JACHGG010000001">
    <property type="protein sequence ID" value="MBB6057819.1"/>
    <property type="molecule type" value="Genomic_DNA"/>
</dbReference>
<dbReference type="Proteomes" id="UP000532746">
    <property type="component" value="Unassembled WGS sequence"/>
</dbReference>
<evidence type="ECO:0000256" key="3">
    <source>
        <dbReference type="SAM" id="SignalP"/>
    </source>
</evidence>
<dbReference type="PANTHER" id="PTHR48081">
    <property type="entry name" value="AB HYDROLASE SUPERFAMILY PROTEIN C4A8.06C"/>
    <property type="match status" value="1"/>
</dbReference>
<evidence type="ECO:0000313" key="6">
    <source>
        <dbReference type="Proteomes" id="UP000532746"/>
    </source>
</evidence>
<feature type="region of interest" description="Disordered" evidence="2">
    <location>
        <begin position="366"/>
        <end position="404"/>
    </location>
</feature>
<comment type="caution">
    <text evidence="5">The sequence shown here is derived from an EMBL/GenBank/DDBJ whole genome shotgun (WGS) entry which is preliminary data.</text>
</comment>
<evidence type="ECO:0000313" key="5">
    <source>
        <dbReference type="EMBL" id="MBB6057819.1"/>
    </source>
</evidence>
<evidence type="ECO:0000259" key="4">
    <source>
        <dbReference type="Pfam" id="PF20434"/>
    </source>
</evidence>
<evidence type="ECO:0000256" key="1">
    <source>
        <dbReference type="ARBA" id="ARBA00022801"/>
    </source>
</evidence>
<dbReference type="InterPro" id="IPR049492">
    <property type="entry name" value="BD-FAE-like_dom"/>
</dbReference>
<dbReference type="Gene3D" id="3.40.50.1820">
    <property type="entry name" value="alpha/beta hydrolase"/>
    <property type="match status" value="1"/>
</dbReference>
<sequence length="404" mass="43136">MKFYLLLLLLCLSLWPASLRAQVAPDTTRGRYHRPVFRQVNVRRNVEFGQATTLLGLSQTLYMDVYEPAGDTVRRRPLVVLAHEGGFLTGTRDDAVMTALCNRLARLGYVAATIDYRLYFFPFDTVGIGRAAIRATQDMRAAVRFFRHDAATAKKFRVHPGYVFVGGSSAGGFMALQTGYLNKAAEVPAYLDLKALGGLEGSGGHPGYSSKPRGVINLCGALARASWLEAGDVPLCSVHGTRDGLVPYGRGTVGSALPPQLVYGSGALRVRANAVGVPNVLRRLRGAGHVPYSFEPTYLDSAFFAMRDFLRPLLGVGAPGPLLAAALNPRRVAQVTALLLPRRIGLQGLSAPAEVTWRPDLLKAVPDSTQRPISPASSLPAADAVPAAPAVSVPPGGSKSEPEP</sequence>
<protein>
    <submittedName>
        <fullName evidence="5">Acetyl esterase/lipase</fullName>
    </submittedName>
</protein>
<reference evidence="5 6" key="1">
    <citation type="submission" date="2020-08" db="EMBL/GenBank/DDBJ databases">
        <title>Genomic Encyclopedia of Type Strains, Phase IV (KMG-IV): sequencing the most valuable type-strain genomes for metagenomic binning, comparative biology and taxonomic classification.</title>
        <authorList>
            <person name="Goeker M."/>
        </authorList>
    </citation>
    <scope>NUCLEOTIDE SEQUENCE [LARGE SCALE GENOMIC DNA]</scope>
    <source>
        <strain evidence="5 6">DSM 26718</strain>
    </source>
</reference>
<dbReference type="AlphaFoldDB" id="A0A7W9W9M8"/>